<keyword evidence="1" id="KW-0732">Signal</keyword>
<proteinExistence type="predicted"/>
<sequence length="211" mass="23232">MKSLPFLLPLVPLISSFRIPANTEDGVYKAYYDKNGNEVHVPLTAEILANDTLAVFAADLAVLPLPAVRRSYNAPGEVYRRSFCECNLNLDHSDADAATQRLRDQMQKAGGTVYVPIGEGIYGTVSGITAFICTPERNSAVTPVSVGDYDYALRFITEHCGRYVPGMYIHGDMNGENMNQHAAAEDLGYKTNKYGDLWVCEHAEDPESEDC</sequence>
<name>A0A1J7IHB1_9PEZI</name>
<organism evidence="2 3">
    <name type="scientific">Coniochaeta ligniaria NRRL 30616</name>
    <dbReference type="NCBI Taxonomy" id="1408157"/>
    <lineage>
        <taxon>Eukaryota</taxon>
        <taxon>Fungi</taxon>
        <taxon>Dikarya</taxon>
        <taxon>Ascomycota</taxon>
        <taxon>Pezizomycotina</taxon>
        <taxon>Sordariomycetes</taxon>
        <taxon>Sordariomycetidae</taxon>
        <taxon>Coniochaetales</taxon>
        <taxon>Coniochaetaceae</taxon>
        <taxon>Coniochaeta</taxon>
    </lineage>
</organism>
<evidence type="ECO:0000256" key="1">
    <source>
        <dbReference type="SAM" id="SignalP"/>
    </source>
</evidence>
<dbReference type="Proteomes" id="UP000182658">
    <property type="component" value="Unassembled WGS sequence"/>
</dbReference>
<reference evidence="2 3" key="1">
    <citation type="submission" date="2016-10" db="EMBL/GenBank/DDBJ databases">
        <title>Draft genome sequence of Coniochaeta ligniaria NRRL30616, a lignocellulolytic fungus for bioabatement of inhibitors in plant biomass hydrolysates.</title>
        <authorList>
            <consortium name="DOE Joint Genome Institute"/>
            <person name="Jimenez D.J."/>
            <person name="Hector R.E."/>
            <person name="Riley R."/>
            <person name="Sun H."/>
            <person name="Grigoriev I.V."/>
            <person name="Van Elsas J.D."/>
            <person name="Nichols N.N."/>
        </authorList>
    </citation>
    <scope>NUCLEOTIDE SEQUENCE [LARGE SCALE GENOMIC DNA]</scope>
    <source>
        <strain evidence="2 3">NRRL 30616</strain>
    </source>
</reference>
<keyword evidence="3" id="KW-1185">Reference proteome</keyword>
<feature type="chain" id="PRO_5013312456" evidence="1">
    <location>
        <begin position="17"/>
        <end position="211"/>
    </location>
</feature>
<dbReference type="OrthoDB" id="5006988at2759"/>
<evidence type="ECO:0000313" key="3">
    <source>
        <dbReference type="Proteomes" id="UP000182658"/>
    </source>
</evidence>
<dbReference type="EMBL" id="KV875100">
    <property type="protein sequence ID" value="OIW26651.1"/>
    <property type="molecule type" value="Genomic_DNA"/>
</dbReference>
<gene>
    <name evidence="2" type="ORF">CONLIGDRAFT_646804</name>
</gene>
<dbReference type="AlphaFoldDB" id="A0A1J7IHB1"/>
<feature type="signal peptide" evidence="1">
    <location>
        <begin position="1"/>
        <end position="16"/>
    </location>
</feature>
<dbReference type="InParanoid" id="A0A1J7IHB1"/>
<evidence type="ECO:0000313" key="2">
    <source>
        <dbReference type="EMBL" id="OIW26651.1"/>
    </source>
</evidence>
<accession>A0A1J7IHB1</accession>
<protein>
    <submittedName>
        <fullName evidence="2">Uncharacterized protein</fullName>
    </submittedName>
</protein>
<dbReference type="STRING" id="1408157.A0A1J7IHB1"/>